<dbReference type="FunFam" id="1.10.340.30:FF:000004">
    <property type="entry name" value="DNA-3-methyladenine glycosylase II"/>
    <property type="match status" value="1"/>
</dbReference>
<dbReference type="Proteomes" id="UP001255856">
    <property type="component" value="Unassembled WGS sequence"/>
</dbReference>
<dbReference type="GO" id="GO:0006285">
    <property type="term" value="P:base-excision repair, AP site formation"/>
    <property type="evidence" value="ECO:0007669"/>
    <property type="project" value="TreeGrafter"/>
</dbReference>
<proteinExistence type="inferred from homology"/>
<feature type="region of interest" description="Disordered" evidence="4">
    <location>
        <begin position="168"/>
        <end position="222"/>
    </location>
</feature>
<dbReference type="Gene3D" id="1.10.1670.40">
    <property type="match status" value="1"/>
</dbReference>
<keyword evidence="2" id="KW-0227">DNA damage</keyword>
<comment type="caution">
    <text evidence="6">The sequence shown here is derived from an EMBL/GenBank/DDBJ whole genome shotgun (WGS) entry which is preliminary data.</text>
</comment>
<evidence type="ECO:0000313" key="6">
    <source>
        <dbReference type="EMBL" id="KAK2079039.1"/>
    </source>
</evidence>
<dbReference type="Pfam" id="PF00730">
    <property type="entry name" value="HhH-GPD"/>
    <property type="match status" value="1"/>
</dbReference>
<dbReference type="GO" id="GO:0008725">
    <property type="term" value="F:DNA-3-methyladenine glycosylase activity"/>
    <property type="evidence" value="ECO:0007669"/>
    <property type="project" value="TreeGrafter"/>
</dbReference>
<dbReference type="GO" id="GO:0032993">
    <property type="term" value="C:protein-DNA complex"/>
    <property type="evidence" value="ECO:0007669"/>
    <property type="project" value="TreeGrafter"/>
</dbReference>
<evidence type="ECO:0000256" key="4">
    <source>
        <dbReference type="SAM" id="MobiDB-lite"/>
    </source>
</evidence>
<organism evidence="6 7">
    <name type="scientific">Prototheca wickerhamii</name>
    <dbReference type="NCBI Taxonomy" id="3111"/>
    <lineage>
        <taxon>Eukaryota</taxon>
        <taxon>Viridiplantae</taxon>
        <taxon>Chlorophyta</taxon>
        <taxon>core chlorophytes</taxon>
        <taxon>Trebouxiophyceae</taxon>
        <taxon>Chlorellales</taxon>
        <taxon>Chlorellaceae</taxon>
        <taxon>Prototheca</taxon>
    </lineage>
</organism>
<dbReference type="PANTHER" id="PTHR43003">
    <property type="entry name" value="DNA-3-METHYLADENINE GLYCOSYLASE"/>
    <property type="match status" value="1"/>
</dbReference>
<dbReference type="GO" id="GO:0032131">
    <property type="term" value="F:alkylated DNA binding"/>
    <property type="evidence" value="ECO:0007669"/>
    <property type="project" value="TreeGrafter"/>
</dbReference>
<comment type="similarity">
    <text evidence="1">Belongs to the alkylbase DNA glycosidase AlkA family.</text>
</comment>
<dbReference type="CDD" id="cd00056">
    <property type="entry name" value="ENDO3c"/>
    <property type="match status" value="1"/>
</dbReference>
<evidence type="ECO:0000256" key="2">
    <source>
        <dbReference type="ARBA" id="ARBA00022763"/>
    </source>
</evidence>
<sequence length="222" mass="23970">MAVAITKNDPVAQGLHPWLDEFGPPERLLPKSGTSFAALARAIIYQQLATQAAASIYRRTLDACECEEALTPTSVLEPSMETLRACGLSQRKAEYLQGLAQMFLSGALSEDAILEMDDETLTTELLKVRGLGPWSVHMFAMFHLGHPDILPVGDLGVRKGMQHVYGLKKRTPTKKAAPTTAASPQKSLAVEGDSAVTGAEGTRPRRGRRKLETSLPETDASS</sequence>
<reference evidence="6" key="1">
    <citation type="submission" date="2021-01" db="EMBL/GenBank/DDBJ databases">
        <authorList>
            <person name="Eckstrom K.M.E."/>
        </authorList>
    </citation>
    <scope>NUCLEOTIDE SEQUENCE</scope>
    <source>
        <strain evidence="6">UVCC 0001</strain>
    </source>
</reference>
<evidence type="ECO:0000259" key="5">
    <source>
        <dbReference type="SMART" id="SM00478"/>
    </source>
</evidence>
<dbReference type="InterPro" id="IPR051912">
    <property type="entry name" value="Alkylbase_DNA_Glycosylase/TA"/>
</dbReference>
<dbReference type="AlphaFoldDB" id="A0AAD9IIB5"/>
<dbReference type="GO" id="GO:0043916">
    <property type="term" value="F:DNA-7-methylguanine glycosylase activity"/>
    <property type="evidence" value="ECO:0007669"/>
    <property type="project" value="TreeGrafter"/>
</dbReference>
<dbReference type="EMBL" id="JASFZW010000003">
    <property type="protein sequence ID" value="KAK2079039.1"/>
    <property type="molecule type" value="Genomic_DNA"/>
</dbReference>
<dbReference type="SMART" id="SM00478">
    <property type="entry name" value="ENDO3c"/>
    <property type="match status" value="1"/>
</dbReference>
<dbReference type="SUPFAM" id="SSF48150">
    <property type="entry name" value="DNA-glycosylase"/>
    <property type="match status" value="1"/>
</dbReference>
<keyword evidence="7" id="KW-1185">Reference proteome</keyword>
<dbReference type="InterPro" id="IPR003265">
    <property type="entry name" value="HhH-GPD_domain"/>
</dbReference>
<gene>
    <name evidence="6" type="ORF">QBZ16_002729</name>
</gene>
<keyword evidence="3" id="KW-0234">DNA repair</keyword>
<name>A0AAD9IIB5_PROWI</name>
<dbReference type="GO" id="GO:0006307">
    <property type="term" value="P:DNA alkylation repair"/>
    <property type="evidence" value="ECO:0007669"/>
    <property type="project" value="TreeGrafter"/>
</dbReference>
<feature type="domain" description="HhH-GPD" evidence="5">
    <location>
        <begin position="44"/>
        <end position="200"/>
    </location>
</feature>
<dbReference type="PANTHER" id="PTHR43003:SF5">
    <property type="entry name" value="DNA-3-METHYLADENINE GLYCOSYLASE"/>
    <property type="match status" value="1"/>
</dbReference>
<protein>
    <recommendedName>
        <fullName evidence="5">HhH-GPD domain-containing protein</fullName>
    </recommendedName>
</protein>
<accession>A0AAD9IIB5</accession>
<evidence type="ECO:0000256" key="1">
    <source>
        <dbReference type="ARBA" id="ARBA00010817"/>
    </source>
</evidence>
<evidence type="ECO:0000313" key="7">
    <source>
        <dbReference type="Proteomes" id="UP001255856"/>
    </source>
</evidence>
<dbReference type="Gene3D" id="1.10.340.30">
    <property type="entry name" value="Hypothetical protein, domain 2"/>
    <property type="match status" value="1"/>
</dbReference>
<evidence type="ECO:0000256" key="3">
    <source>
        <dbReference type="ARBA" id="ARBA00023204"/>
    </source>
</evidence>
<dbReference type="InterPro" id="IPR011257">
    <property type="entry name" value="DNA_glycosylase"/>
</dbReference>
<dbReference type="GO" id="GO:0005634">
    <property type="term" value="C:nucleus"/>
    <property type="evidence" value="ECO:0007669"/>
    <property type="project" value="TreeGrafter"/>
</dbReference>